<dbReference type="Proteomes" id="UP000800235">
    <property type="component" value="Unassembled WGS sequence"/>
</dbReference>
<dbReference type="AlphaFoldDB" id="A0A9P4TRB1"/>
<feature type="compositionally biased region" description="Polar residues" evidence="1">
    <location>
        <begin position="130"/>
        <end position="150"/>
    </location>
</feature>
<feature type="region of interest" description="Disordered" evidence="1">
    <location>
        <begin position="23"/>
        <end position="54"/>
    </location>
</feature>
<reference evidence="2" key="1">
    <citation type="journal article" date="2020" name="Stud. Mycol.">
        <title>101 Dothideomycetes genomes: a test case for predicting lifestyles and emergence of pathogens.</title>
        <authorList>
            <person name="Haridas S."/>
            <person name="Albert R."/>
            <person name="Binder M."/>
            <person name="Bloem J."/>
            <person name="Labutti K."/>
            <person name="Salamov A."/>
            <person name="Andreopoulos B."/>
            <person name="Baker S."/>
            <person name="Barry K."/>
            <person name="Bills G."/>
            <person name="Bluhm B."/>
            <person name="Cannon C."/>
            <person name="Castanera R."/>
            <person name="Culley D."/>
            <person name="Daum C."/>
            <person name="Ezra D."/>
            <person name="Gonzalez J."/>
            <person name="Henrissat B."/>
            <person name="Kuo A."/>
            <person name="Liang C."/>
            <person name="Lipzen A."/>
            <person name="Lutzoni F."/>
            <person name="Magnuson J."/>
            <person name="Mondo S."/>
            <person name="Nolan M."/>
            <person name="Ohm R."/>
            <person name="Pangilinan J."/>
            <person name="Park H.-J."/>
            <person name="Ramirez L."/>
            <person name="Alfaro M."/>
            <person name="Sun H."/>
            <person name="Tritt A."/>
            <person name="Yoshinaga Y."/>
            <person name="Zwiers L.-H."/>
            <person name="Turgeon B."/>
            <person name="Goodwin S."/>
            <person name="Spatafora J."/>
            <person name="Crous P."/>
            <person name="Grigoriev I."/>
        </authorList>
    </citation>
    <scope>NUCLEOTIDE SEQUENCE</scope>
    <source>
        <strain evidence="2">CBS 130266</strain>
    </source>
</reference>
<sequence length="210" mass="23192">MEQHVTASADIELLRISPQSDYRISQTSSVATKDSRIGADKNGHLDPTRDRESNLDMEGLRCSHLGCQPTDMRTAKSGAYNVQKTTYIQQPQPSKYLQVTRSLQNQKHLWYCQQGKMGDSATAIGDPYGFSSTRTSRSCTPEQSVGSSNNDESHPRQVTKSMEEQKHLVYCQEGAMLDNATAISDSWGFSSVRASRSCTPEKSLGSSDSK</sequence>
<comment type="caution">
    <text evidence="2">The sequence shown here is derived from an EMBL/GenBank/DDBJ whole genome shotgun (WGS) entry which is preliminary data.</text>
</comment>
<dbReference type="EMBL" id="MU007175">
    <property type="protein sequence ID" value="KAF2415911.1"/>
    <property type="molecule type" value="Genomic_DNA"/>
</dbReference>
<gene>
    <name evidence="2" type="ORF">EJ08DRAFT_739683</name>
</gene>
<evidence type="ECO:0000313" key="3">
    <source>
        <dbReference type="Proteomes" id="UP000800235"/>
    </source>
</evidence>
<name>A0A9P4TRB1_9PEZI</name>
<evidence type="ECO:0000313" key="2">
    <source>
        <dbReference type="EMBL" id="KAF2415911.1"/>
    </source>
</evidence>
<evidence type="ECO:0000256" key="1">
    <source>
        <dbReference type="SAM" id="MobiDB-lite"/>
    </source>
</evidence>
<feature type="compositionally biased region" description="Basic and acidic residues" evidence="1">
    <location>
        <begin position="151"/>
        <end position="162"/>
    </location>
</feature>
<feature type="compositionally biased region" description="Basic and acidic residues" evidence="1">
    <location>
        <begin position="33"/>
        <end position="54"/>
    </location>
</feature>
<keyword evidence="3" id="KW-1185">Reference proteome</keyword>
<feature type="compositionally biased region" description="Polar residues" evidence="1">
    <location>
        <begin position="23"/>
        <end position="32"/>
    </location>
</feature>
<protein>
    <submittedName>
        <fullName evidence="2">Uncharacterized protein</fullName>
    </submittedName>
</protein>
<organism evidence="2 3">
    <name type="scientific">Tothia fuscella</name>
    <dbReference type="NCBI Taxonomy" id="1048955"/>
    <lineage>
        <taxon>Eukaryota</taxon>
        <taxon>Fungi</taxon>
        <taxon>Dikarya</taxon>
        <taxon>Ascomycota</taxon>
        <taxon>Pezizomycotina</taxon>
        <taxon>Dothideomycetes</taxon>
        <taxon>Pleosporomycetidae</taxon>
        <taxon>Venturiales</taxon>
        <taxon>Cylindrosympodiaceae</taxon>
        <taxon>Tothia</taxon>
    </lineage>
</organism>
<accession>A0A9P4TRB1</accession>
<feature type="region of interest" description="Disordered" evidence="1">
    <location>
        <begin position="124"/>
        <end position="162"/>
    </location>
</feature>
<proteinExistence type="predicted"/>